<dbReference type="AlphaFoldDB" id="A0A7J9FWT9"/>
<evidence type="ECO:0000313" key="2">
    <source>
        <dbReference type="Proteomes" id="UP000593568"/>
    </source>
</evidence>
<reference evidence="1 2" key="1">
    <citation type="journal article" date="2019" name="Genome Biol. Evol.">
        <title>Insights into the evolution of the New World diploid cottons (Gossypium, subgenus Houzingenia) based on genome sequencing.</title>
        <authorList>
            <person name="Grover C.E."/>
            <person name="Arick M.A. 2nd"/>
            <person name="Thrash A."/>
            <person name="Conover J.L."/>
            <person name="Sanders W.S."/>
            <person name="Peterson D.G."/>
            <person name="Frelichowski J.E."/>
            <person name="Scheffler J.A."/>
            <person name="Scheffler B.E."/>
            <person name="Wendel J.F."/>
        </authorList>
    </citation>
    <scope>NUCLEOTIDE SEQUENCE [LARGE SCALE GENOMIC DNA]</scope>
    <source>
        <strain evidence="1">8</strain>
        <tissue evidence="1">Leaf</tissue>
    </source>
</reference>
<evidence type="ECO:0000313" key="1">
    <source>
        <dbReference type="EMBL" id="MBA0789631.1"/>
    </source>
</evidence>
<dbReference type="Proteomes" id="UP000593568">
    <property type="component" value="Unassembled WGS sequence"/>
</dbReference>
<keyword evidence="2" id="KW-1185">Reference proteome</keyword>
<dbReference type="EMBL" id="JABEZW010229696">
    <property type="protein sequence ID" value="MBA0789631.1"/>
    <property type="molecule type" value="Genomic_DNA"/>
</dbReference>
<accession>A0A7J9FWT9</accession>
<proteinExistence type="predicted"/>
<dbReference type="PANTHER" id="PTHR48200:SF1">
    <property type="entry name" value="AMINOTRANSFERASE-LIKE PLANT MOBILE DOMAIN-CONTAINING PROTEIN"/>
    <property type="match status" value="1"/>
</dbReference>
<comment type="caution">
    <text evidence="1">The sequence shown here is derived from an EMBL/GenBank/DDBJ whole genome shotgun (WGS) entry which is preliminary data.</text>
</comment>
<sequence length="67" mass="7643">MVTPVLAILAETFKSLNECRRAGEEEDIEWRAPWMLPDEILYRSGNFDWVSLLGIWGAVGYTSLLVL</sequence>
<gene>
    <name evidence="1" type="ORF">Gotri_000124</name>
</gene>
<dbReference type="PANTHER" id="PTHR48200">
    <property type="entry name" value="PROTEIN, PUTATIVE-RELATED"/>
    <property type="match status" value="1"/>
</dbReference>
<name>A0A7J9FWT9_9ROSI</name>
<protein>
    <submittedName>
        <fullName evidence="1">Uncharacterized protein</fullName>
    </submittedName>
</protein>
<organism evidence="1 2">
    <name type="scientific">Gossypium trilobum</name>
    <dbReference type="NCBI Taxonomy" id="34281"/>
    <lineage>
        <taxon>Eukaryota</taxon>
        <taxon>Viridiplantae</taxon>
        <taxon>Streptophyta</taxon>
        <taxon>Embryophyta</taxon>
        <taxon>Tracheophyta</taxon>
        <taxon>Spermatophyta</taxon>
        <taxon>Magnoliopsida</taxon>
        <taxon>eudicotyledons</taxon>
        <taxon>Gunneridae</taxon>
        <taxon>Pentapetalae</taxon>
        <taxon>rosids</taxon>
        <taxon>malvids</taxon>
        <taxon>Malvales</taxon>
        <taxon>Malvaceae</taxon>
        <taxon>Malvoideae</taxon>
        <taxon>Gossypium</taxon>
    </lineage>
</organism>